<dbReference type="EMBL" id="JAAAIL010000113">
    <property type="protein sequence ID" value="KAG0279622.1"/>
    <property type="molecule type" value="Genomic_DNA"/>
</dbReference>
<organism evidence="1 2">
    <name type="scientific">Linnemannia exigua</name>
    <dbReference type="NCBI Taxonomy" id="604196"/>
    <lineage>
        <taxon>Eukaryota</taxon>
        <taxon>Fungi</taxon>
        <taxon>Fungi incertae sedis</taxon>
        <taxon>Mucoromycota</taxon>
        <taxon>Mortierellomycotina</taxon>
        <taxon>Mortierellomycetes</taxon>
        <taxon>Mortierellales</taxon>
        <taxon>Mortierellaceae</taxon>
        <taxon>Linnemannia</taxon>
    </lineage>
</organism>
<dbReference type="Proteomes" id="UP001194580">
    <property type="component" value="Unassembled WGS sequence"/>
</dbReference>
<feature type="non-terminal residue" evidence="1">
    <location>
        <position position="1"/>
    </location>
</feature>
<name>A0AAD4DJJ3_9FUNG</name>
<accession>A0AAD4DJJ3</accession>
<protein>
    <submittedName>
        <fullName evidence="1">Uncharacterized protein</fullName>
    </submittedName>
</protein>
<reference evidence="1" key="1">
    <citation type="journal article" date="2020" name="Fungal Divers.">
        <title>Resolving the Mortierellaceae phylogeny through synthesis of multi-gene phylogenetics and phylogenomics.</title>
        <authorList>
            <person name="Vandepol N."/>
            <person name="Liber J."/>
            <person name="Desiro A."/>
            <person name="Na H."/>
            <person name="Kennedy M."/>
            <person name="Barry K."/>
            <person name="Grigoriev I.V."/>
            <person name="Miller A.N."/>
            <person name="O'Donnell K."/>
            <person name="Stajich J.E."/>
            <person name="Bonito G."/>
        </authorList>
    </citation>
    <scope>NUCLEOTIDE SEQUENCE</scope>
    <source>
        <strain evidence="1">NRRL 28262</strain>
    </source>
</reference>
<gene>
    <name evidence="1" type="ORF">BGZ95_000690</name>
</gene>
<comment type="caution">
    <text evidence="1">The sequence shown here is derived from an EMBL/GenBank/DDBJ whole genome shotgun (WGS) entry which is preliminary data.</text>
</comment>
<sequence length="141" mass="16032">MDDYLAEFVKRCPNLKTSATLDKGQQGPELVMLNKRTLQDSRCCRGFRDWFGLRNGSAPRGILELPSISCGQIFITPEELAGYAKPFVQRIKLTQFSICSGEETFDLNDLEALKEQRWDIEVLKNLELSLGYLARTLILTN</sequence>
<evidence type="ECO:0000313" key="1">
    <source>
        <dbReference type="EMBL" id="KAG0279622.1"/>
    </source>
</evidence>
<proteinExistence type="predicted"/>
<keyword evidence="2" id="KW-1185">Reference proteome</keyword>
<dbReference type="AlphaFoldDB" id="A0AAD4DJJ3"/>
<evidence type="ECO:0000313" key="2">
    <source>
        <dbReference type="Proteomes" id="UP001194580"/>
    </source>
</evidence>